<feature type="domain" description="Helicase ATP-binding" evidence="2">
    <location>
        <begin position="45"/>
        <end position="205"/>
    </location>
</feature>
<dbReference type="PANTHER" id="PTHR47396">
    <property type="entry name" value="TYPE I RESTRICTION ENZYME ECOKI R PROTEIN"/>
    <property type="match status" value="1"/>
</dbReference>
<protein>
    <recommendedName>
        <fullName evidence="2">Helicase ATP-binding domain-containing protein</fullName>
    </recommendedName>
</protein>
<evidence type="ECO:0000259" key="2">
    <source>
        <dbReference type="PROSITE" id="PS51192"/>
    </source>
</evidence>
<dbReference type="InterPro" id="IPR050742">
    <property type="entry name" value="Helicase_Restrict-Modif_Enz"/>
</dbReference>
<evidence type="ECO:0000256" key="1">
    <source>
        <dbReference type="SAM" id="MobiDB-lite"/>
    </source>
</evidence>
<reference evidence="3 4" key="1">
    <citation type="submission" date="2015-01" db="EMBL/GenBank/DDBJ databases">
        <title>Draft genome sequence of Leucobacter komagatae strain VKM ST2845.</title>
        <authorList>
            <person name="Karlyshev A.V."/>
            <person name="Kudryashova E.B."/>
        </authorList>
    </citation>
    <scope>NUCLEOTIDE SEQUENCE [LARGE SCALE GENOMIC DNA]</scope>
    <source>
        <strain evidence="3 4">VKM ST2845</strain>
    </source>
</reference>
<dbReference type="PANTHER" id="PTHR47396:SF2">
    <property type="entry name" value="HELICASE ATP-BINDING DOMAIN-CONTAINING PROTEIN"/>
    <property type="match status" value="1"/>
</dbReference>
<dbReference type="EMBL" id="JXSQ01000002">
    <property type="protein sequence ID" value="KIP53641.1"/>
    <property type="molecule type" value="Genomic_DNA"/>
</dbReference>
<dbReference type="GO" id="GO:0005524">
    <property type="term" value="F:ATP binding"/>
    <property type="evidence" value="ECO:0007669"/>
    <property type="project" value="InterPro"/>
</dbReference>
<gene>
    <name evidence="3" type="ORF">SD72_02320</name>
</gene>
<dbReference type="SMART" id="SM00487">
    <property type="entry name" value="DEXDc"/>
    <property type="match status" value="1"/>
</dbReference>
<dbReference type="OrthoDB" id="5165890at2"/>
<dbReference type="PROSITE" id="PS51192">
    <property type="entry name" value="HELICASE_ATP_BIND_1"/>
    <property type="match status" value="1"/>
</dbReference>
<dbReference type="InterPro" id="IPR014001">
    <property type="entry name" value="Helicase_ATP-bd"/>
</dbReference>
<evidence type="ECO:0000313" key="3">
    <source>
        <dbReference type="EMBL" id="KIP53641.1"/>
    </source>
</evidence>
<dbReference type="SUPFAM" id="SSF52540">
    <property type="entry name" value="P-loop containing nucleoside triphosphate hydrolases"/>
    <property type="match status" value="2"/>
</dbReference>
<dbReference type="Gene3D" id="3.40.50.300">
    <property type="entry name" value="P-loop containing nucleotide triphosphate hydrolases"/>
    <property type="match status" value="2"/>
</dbReference>
<sequence length="602" mass="66257">MESAEDGTLLPGTFAAEHLPPAYPERAARGTAGSLRAWQQEAINLYLERNPRDFLASATPGAGKTTFALRLAATLRGNQTVSQIIVVAPTEHLKVQWADAAARAGIRLNPRYSNSDGLSYGRHYDGVVVTYAQVAMKPIQHRLLTEFEDTLVIMDEVHHGGDALSWGEAIREAYGSAKRRLSLTGTPFRSDEAPIPFVQYAPQGDGTKMSLTDYDYGYGRALADGIVRPVIFMVYAGKMRWQTSAGEEMEARLGEGNTKDVTSQAWRTALDPMGDWMAKVLRAADRRLTEVREHIPDAGGLVIATDHASAKAYAQMLHEISGEEVALILSDDSGSSERIDSFSAGTTRWMVAVRMVSEGVDVPRLAVGVYATSSSTPLFFAQAIGRFVRSRRRGEVASVFIPNVPPLMELAASLEKERNHVLEGPASAEEMWDAEAALMAEAEREEKASDDLIEDEFKYQALESDAHFDRAVFDGAEFGGYAEVETEEELDFLGFPGILEPQEVKALLQQRQSKQARRSAQSQGILEHAPEKSEAPEALHRTLGEQRKLLSSLVGMYARVSGEPHKEVHNELRRVCGGPAVPQASVTQLQKRIDLLRRRLRP</sequence>
<keyword evidence="4" id="KW-1185">Reference proteome</keyword>
<feature type="region of interest" description="Disordered" evidence="1">
    <location>
        <begin position="509"/>
        <end position="536"/>
    </location>
</feature>
<proteinExistence type="predicted"/>
<comment type="caution">
    <text evidence="3">The sequence shown here is derived from an EMBL/GenBank/DDBJ whole genome shotgun (WGS) entry which is preliminary data.</text>
</comment>
<feature type="compositionally biased region" description="Low complexity" evidence="1">
    <location>
        <begin position="509"/>
        <end position="523"/>
    </location>
</feature>
<evidence type="ECO:0000313" key="4">
    <source>
        <dbReference type="Proteomes" id="UP000032120"/>
    </source>
</evidence>
<dbReference type="GO" id="GO:0003677">
    <property type="term" value="F:DNA binding"/>
    <property type="evidence" value="ECO:0007669"/>
    <property type="project" value="InterPro"/>
</dbReference>
<dbReference type="AlphaFoldDB" id="A0A0D0I1M5"/>
<dbReference type="GO" id="GO:0016787">
    <property type="term" value="F:hydrolase activity"/>
    <property type="evidence" value="ECO:0007669"/>
    <property type="project" value="InterPro"/>
</dbReference>
<dbReference type="Pfam" id="PF04851">
    <property type="entry name" value="ResIII"/>
    <property type="match status" value="1"/>
</dbReference>
<name>A0A0D0I1M5_9MICO</name>
<organism evidence="3 4">
    <name type="scientific">Leucobacter komagatae</name>
    <dbReference type="NCBI Taxonomy" id="55969"/>
    <lineage>
        <taxon>Bacteria</taxon>
        <taxon>Bacillati</taxon>
        <taxon>Actinomycetota</taxon>
        <taxon>Actinomycetes</taxon>
        <taxon>Micrococcales</taxon>
        <taxon>Microbacteriaceae</taxon>
        <taxon>Leucobacter</taxon>
    </lineage>
</organism>
<dbReference type="InterPro" id="IPR027417">
    <property type="entry name" value="P-loop_NTPase"/>
</dbReference>
<accession>A0A0D0I1M5</accession>
<dbReference type="InterPro" id="IPR006935">
    <property type="entry name" value="Helicase/UvrB_N"/>
</dbReference>
<dbReference type="GO" id="GO:0005829">
    <property type="term" value="C:cytosol"/>
    <property type="evidence" value="ECO:0007669"/>
    <property type="project" value="TreeGrafter"/>
</dbReference>
<dbReference type="Proteomes" id="UP000032120">
    <property type="component" value="Unassembled WGS sequence"/>
</dbReference>